<evidence type="ECO:0000313" key="5">
    <source>
        <dbReference type="EMBL" id="VWL92312.1"/>
    </source>
</evidence>
<keyword evidence="2 5" id="KW-0808">Transferase</keyword>
<dbReference type="CDD" id="cd03801">
    <property type="entry name" value="GT4_PimA-like"/>
    <property type="match status" value="1"/>
</dbReference>
<dbReference type="PANTHER" id="PTHR45947">
    <property type="entry name" value="SULFOQUINOVOSYL TRANSFERASE SQD2"/>
    <property type="match status" value="1"/>
</dbReference>
<feature type="domain" description="Glycosyl transferase family 1" evidence="3">
    <location>
        <begin position="202"/>
        <end position="342"/>
    </location>
</feature>
<dbReference type="AlphaFoldDB" id="A0A5K1ITW5"/>
<dbReference type="EC" id="2.4.1.342" evidence="5"/>
<dbReference type="InterPro" id="IPR001296">
    <property type="entry name" value="Glyco_trans_1"/>
</dbReference>
<dbReference type="InterPro" id="IPR028098">
    <property type="entry name" value="Glyco_trans_4-like_N"/>
</dbReference>
<name>A0A5K1ITW5_9ACTN</name>
<dbReference type="GO" id="GO:0016757">
    <property type="term" value="F:glycosyltransferase activity"/>
    <property type="evidence" value="ECO:0007669"/>
    <property type="project" value="UniProtKB-KW"/>
</dbReference>
<gene>
    <name evidence="5" type="primary">glgM</name>
    <name evidence="5" type="ORF">JKKLCJKK_00531</name>
</gene>
<evidence type="ECO:0000256" key="2">
    <source>
        <dbReference type="ARBA" id="ARBA00022679"/>
    </source>
</evidence>
<feature type="domain" description="Glycosyltransferase subfamily 4-like N-terminal" evidence="4">
    <location>
        <begin position="20"/>
        <end position="184"/>
    </location>
</feature>
<dbReference type="EMBL" id="CABWIC010000007">
    <property type="protein sequence ID" value="VWL92312.1"/>
    <property type="molecule type" value="Genomic_DNA"/>
</dbReference>
<dbReference type="SUPFAM" id="SSF53756">
    <property type="entry name" value="UDP-Glycosyltransferase/glycogen phosphorylase"/>
    <property type="match status" value="1"/>
</dbReference>
<evidence type="ECO:0000313" key="6">
    <source>
        <dbReference type="Proteomes" id="UP000405524"/>
    </source>
</evidence>
<dbReference type="PANTHER" id="PTHR45947:SF3">
    <property type="entry name" value="SULFOQUINOVOSYL TRANSFERASE SQD2"/>
    <property type="match status" value="1"/>
</dbReference>
<dbReference type="Pfam" id="PF13439">
    <property type="entry name" value="Glyco_transf_4"/>
    <property type="match status" value="1"/>
</dbReference>
<keyword evidence="1 5" id="KW-0328">Glycosyltransferase</keyword>
<accession>A0A5K1ITW5</accession>
<organism evidence="5 6">
    <name type="scientific">Collinsella intestinalis</name>
    <dbReference type="NCBI Taxonomy" id="147207"/>
    <lineage>
        <taxon>Bacteria</taxon>
        <taxon>Bacillati</taxon>
        <taxon>Actinomycetota</taxon>
        <taxon>Coriobacteriia</taxon>
        <taxon>Coriobacteriales</taxon>
        <taxon>Coriobacteriaceae</taxon>
        <taxon>Collinsella</taxon>
    </lineage>
</organism>
<dbReference type="Gene3D" id="3.40.50.2000">
    <property type="entry name" value="Glycogen Phosphorylase B"/>
    <property type="match status" value="2"/>
</dbReference>
<evidence type="ECO:0000259" key="3">
    <source>
        <dbReference type="Pfam" id="PF00534"/>
    </source>
</evidence>
<proteinExistence type="predicted"/>
<protein>
    <submittedName>
        <fullName evidence="5">Alpha-maltose-1-phosphate synthase</fullName>
        <ecNumber evidence="5">2.4.1.342</ecNumber>
    </submittedName>
</protein>
<reference evidence="5 6" key="1">
    <citation type="submission" date="2019-10" db="EMBL/GenBank/DDBJ databases">
        <authorList>
            <person name="Wolf R A."/>
        </authorList>
    </citation>
    <scope>NUCLEOTIDE SEQUENCE [LARGE SCALE GENOMIC DNA]</scope>
    <source>
        <strain evidence="5">Collinsella_intestinalis_DSM_13632</strain>
    </source>
</reference>
<sequence length="378" mass="40680">MRRPLKIAMIGHKRYGSREGGVEVVVTELARRMAALGHVVTCYDRSGADVMTGDQTGACERMVDGVRVVPVRTIDKKGLAALSSSFFATLAAIRQRPDVIHYHAEGPCVPLSLARWAGIRTVATIHGLDWQRAKWGKLASTYIKMGEKTAANKADGLIVLSKAAESYFKDEYSRDATVIPNGIDGKISCPADFITSKWGLSTGSYILFLGRLVPEKRPELLIEAFKGLDTDKKLVIAGGGSDTSEYESQLHYLAAGDERIAFTGFVSGGPLAELYSNCFAYVLPSDVEGMPMSLLEAMAYGCCCVTSDIPECADVLAGNGVTFEKGSAESLRTALCALLADTGRVGLLGAAARMHVEEAYTWDSVVERTLAVYEGEAR</sequence>
<dbReference type="Proteomes" id="UP000405524">
    <property type="component" value="Unassembled WGS sequence"/>
</dbReference>
<evidence type="ECO:0000259" key="4">
    <source>
        <dbReference type="Pfam" id="PF13439"/>
    </source>
</evidence>
<dbReference type="GO" id="GO:1901137">
    <property type="term" value="P:carbohydrate derivative biosynthetic process"/>
    <property type="evidence" value="ECO:0007669"/>
    <property type="project" value="UniProtKB-ARBA"/>
</dbReference>
<evidence type="ECO:0000256" key="1">
    <source>
        <dbReference type="ARBA" id="ARBA00022676"/>
    </source>
</evidence>
<dbReference type="InterPro" id="IPR050194">
    <property type="entry name" value="Glycosyltransferase_grp1"/>
</dbReference>
<dbReference type="Pfam" id="PF00534">
    <property type="entry name" value="Glycos_transf_1"/>
    <property type="match status" value="1"/>
</dbReference>